<protein>
    <submittedName>
        <fullName evidence="1">Uncharacterized protein</fullName>
    </submittedName>
</protein>
<evidence type="ECO:0000313" key="1">
    <source>
        <dbReference type="EMBL" id="TWI64530.1"/>
    </source>
</evidence>
<evidence type="ECO:0000313" key="2">
    <source>
        <dbReference type="Proteomes" id="UP000318431"/>
    </source>
</evidence>
<reference evidence="1 2" key="1">
    <citation type="journal article" date="2015" name="Stand. Genomic Sci.">
        <title>Genomic Encyclopedia of Bacterial and Archaeal Type Strains, Phase III: the genomes of soil and plant-associated and newly described type strains.</title>
        <authorList>
            <person name="Whitman W.B."/>
            <person name="Woyke T."/>
            <person name="Klenk H.P."/>
            <person name="Zhou Y."/>
            <person name="Lilburn T.G."/>
            <person name="Beck B.J."/>
            <person name="De Vos P."/>
            <person name="Vandamme P."/>
            <person name="Eisen J.A."/>
            <person name="Garrity G."/>
            <person name="Hugenholtz P."/>
            <person name="Kyrpides N.C."/>
        </authorList>
    </citation>
    <scope>NUCLEOTIDE SEQUENCE [LARGE SCALE GENOMIC DNA]</scope>
    <source>
        <strain evidence="1 2">CGMCC 1.10822</strain>
    </source>
</reference>
<dbReference type="Proteomes" id="UP000318431">
    <property type="component" value="Unassembled WGS sequence"/>
</dbReference>
<name>A0A562R7Z2_9BURK</name>
<dbReference type="OrthoDB" id="8702831at2"/>
<proteinExistence type="predicted"/>
<comment type="caution">
    <text evidence="1">The sequence shown here is derived from an EMBL/GenBank/DDBJ whole genome shotgun (WGS) entry which is preliminary data.</text>
</comment>
<accession>A0A562R7Z2</accession>
<organism evidence="1 2">
    <name type="scientific">Pseudoduganella lurida</name>
    <dbReference type="NCBI Taxonomy" id="1036180"/>
    <lineage>
        <taxon>Bacteria</taxon>
        <taxon>Pseudomonadati</taxon>
        <taxon>Pseudomonadota</taxon>
        <taxon>Betaproteobacteria</taxon>
        <taxon>Burkholderiales</taxon>
        <taxon>Oxalobacteraceae</taxon>
        <taxon>Telluria group</taxon>
        <taxon>Pseudoduganella</taxon>
    </lineage>
</organism>
<dbReference type="AlphaFoldDB" id="A0A562R7Z2"/>
<keyword evidence="2" id="KW-1185">Reference proteome</keyword>
<dbReference type="EMBL" id="VLLB01000005">
    <property type="protein sequence ID" value="TWI64530.1"/>
    <property type="molecule type" value="Genomic_DNA"/>
</dbReference>
<gene>
    <name evidence="1" type="ORF">IP91_03304</name>
</gene>
<sequence>MKEVLDRAFTKARLAVPPKWCEAARIERISAPNDPKEVYQITTAFGIYCMYYPDKINDIGGAGANRVQTSPIVVHCVLAPSINSCQSPVCSSSDLA</sequence>
<dbReference type="RefSeq" id="WP_145650170.1">
    <property type="nucleotide sequence ID" value="NZ_VLLB01000005.1"/>
</dbReference>